<keyword evidence="3" id="KW-1185">Reference proteome</keyword>
<dbReference type="Pfam" id="PF00535">
    <property type="entry name" value="Glycos_transf_2"/>
    <property type="match status" value="1"/>
</dbReference>
<dbReference type="STRING" id="46177.SAMN05660976_04969"/>
<proteinExistence type="predicted"/>
<reference evidence="2 3" key="1">
    <citation type="submission" date="2016-10" db="EMBL/GenBank/DDBJ databases">
        <authorList>
            <person name="de Groot N.N."/>
        </authorList>
    </citation>
    <scope>NUCLEOTIDE SEQUENCE [LARGE SCALE GENOMIC DNA]</scope>
    <source>
        <strain evidence="2 3">DSM 43357</strain>
    </source>
</reference>
<dbReference type="AlphaFoldDB" id="A0A1H7XUH6"/>
<dbReference type="Gene3D" id="3.90.550.10">
    <property type="entry name" value="Spore Coat Polysaccharide Biosynthesis Protein SpsA, Chain A"/>
    <property type="match status" value="1"/>
</dbReference>
<feature type="domain" description="Glycosyltransferase 2-like" evidence="1">
    <location>
        <begin position="7"/>
        <end position="134"/>
    </location>
</feature>
<dbReference type="InterPro" id="IPR050834">
    <property type="entry name" value="Glycosyltransf_2"/>
</dbReference>
<dbReference type="InterPro" id="IPR029044">
    <property type="entry name" value="Nucleotide-diphossugar_trans"/>
</dbReference>
<dbReference type="InterPro" id="IPR001173">
    <property type="entry name" value="Glyco_trans_2-like"/>
</dbReference>
<dbReference type="GO" id="GO:0016740">
    <property type="term" value="F:transferase activity"/>
    <property type="evidence" value="ECO:0007669"/>
    <property type="project" value="UniProtKB-KW"/>
</dbReference>
<dbReference type="PANTHER" id="PTHR43685:SF2">
    <property type="entry name" value="GLYCOSYLTRANSFERASE 2-LIKE DOMAIN-CONTAINING PROTEIN"/>
    <property type="match status" value="1"/>
</dbReference>
<sequence length="329" mass="36664">MAETTLSLILPVRDGERFLADALASLCRNARRDFEFIVVDDGSVDATAEIAEDFRRDLPGLTVVRNPAPVGLADARNIGLSAASGRYVTFMDGDDWLAPGYLALLVEAAEGLGCDFVRADHVQVEGRKRVVHRAPLSAPRGVVLDPRGAILPASVRTMVDYPYAWAGIYRRSLRDLLHFPGSLHTAEDRPWIWRLHREAATFAVVSLAGVFYRRQVSGSLTQVGDERQLHFFDAFELVLKDVEPEFLPKAVRNFCALLAHHLEIAGRFTPALRARFEERGAQMVRSLPADLVVEAVSRMAVERETALRALVPDLPPSPHIRLRRDREET</sequence>
<organism evidence="2 3">
    <name type="scientific">Nonomuraea pusilla</name>
    <dbReference type="NCBI Taxonomy" id="46177"/>
    <lineage>
        <taxon>Bacteria</taxon>
        <taxon>Bacillati</taxon>
        <taxon>Actinomycetota</taxon>
        <taxon>Actinomycetes</taxon>
        <taxon>Streptosporangiales</taxon>
        <taxon>Streptosporangiaceae</taxon>
        <taxon>Nonomuraea</taxon>
    </lineage>
</organism>
<dbReference type="PANTHER" id="PTHR43685">
    <property type="entry name" value="GLYCOSYLTRANSFERASE"/>
    <property type="match status" value="1"/>
</dbReference>
<evidence type="ECO:0000259" key="1">
    <source>
        <dbReference type="Pfam" id="PF00535"/>
    </source>
</evidence>
<evidence type="ECO:0000313" key="3">
    <source>
        <dbReference type="Proteomes" id="UP000198953"/>
    </source>
</evidence>
<accession>A0A1H7XUH6</accession>
<dbReference type="RefSeq" id="WP_055502780.1">
    <property type="nucleotide sequence ID" value="NZ_BBZG01000001.1"/>
</dbReference>
<name>A0A1H7XUH6_9ACTN</name>
<dbReference type="EMBL" id="FOBF01000012">
    <property type="protein sequence ID" value="SEM37283.1"/>
    <property type="molecule type" value="Genomic_DNA"/>
</dbReference>
<dbReference type="CDD" id="cd00761">
    <property type="entry name" value="Glyco_tranf_GTA_type"/>
    <property type="match status" value="1"/>
</dbReference>
<protein>
    <submittedName>
        <fullName evidence="2">Glycosyl transferase family 2</fullName>
    </submittedName>
</protein>
<dbReference type="Proteomes" id="UP000198953">
    <property type="component" value="Unassembled WGS sequence"/>
</dbReference>
<keyword evidence="2" id="KW-0808">Transferase</keyword>
<gene>
    <name evidence="2" type="ORF">SAMN05660976_04969</name>
</gene>
<evidence type="ECO:0000313" key="2">
    <source>
        <dbReference type="EMBL" id="SEM37283.1"/>
    </source>
</evidence>
<dbReference type="OrthoDB" id="3226099at2"/>
<dbReference type="SUPFAM" id="SSF53448">
    <property type="entry name" value="Nucleotide-diphospho-sugar transferases"/>
    <property type="match status" value="1"/>
</dbReference>